<accession>A0A671YRV1</accession>
<dbReference type="Gene3D" id="1.20.5.4980">
    <property type="match status" value="1"/>
</dbReference>
<dbReference type="Proteomes" id="UP000472265">
    <property type="component" value="Chromosome 23"/>
</dbReference>
<sequence>MFFQRQFGTRKPRRRTHASTGCKIRACYPYLQDTVSKLLASFFKEDKTRLGGDATLLMADMLKIFVQEAAVRSLKQAESEDCDQVDIEHFEKILPQLLLDF</sequence>
<evidence type="ECO:0000256" key="8">
    <source>
        <dbReference type="ARBA" id="ARBA00047146"/>
    </source>
</evidence>
<keyword evidence="4" id="KW-0227">DNA damage</keyword>
<dbReference type="Pfam" id="PF09415">
    <property type="entry name" value="CENP-X"/>
    <property type="match status" value="1"/>
</dbReference>
<dbReference type="GO" id="GO:0000712">
    <property type="term" value="P:resolution of meiotic recombination intermediates"/>
    <property type="evidence" value="ECO:0007669"/>
    <property type="project" value="TreeGrafter"/>
</dbReference>
<dbReference type="GO" id="GO:0003677">
    <property type="term" value="F:DNA binding"/>
    <property type="evidence" value="ECO:0007669"/>
    <property type="project" value="UniProtKB-KW"/>
</dbReference>
<evidence type="ECO:0000256" key="2">
    <source>
        <dbReference type="ARBA" id="ARBA00009359"/>
    </source>
</evidence>
<reference evidence="9" key="2">
    <citation type="submission" date="2025-08" db="UniProtKB">
        <authorList>
            <consortium name="Ensembl"/>
        </authorList>
    </citation>
    <scope>IDENTIFICATION</scope>
</reference>
<organism evidence="9 10">
    <name type="scientific">Sparus aurata</name>
    <name type="common">Gilthead sea bream</name>
    <dbReference type="NCBI Taxonomy" id="8175"/>
    <lineage>
        <taxon>Eukaryota</taxon>
        <taxon>Metazoa</taxon>
        <taxon>Chordata</taxon>
        <taxon>Craniata</taxon>
        <taxon>Vertebrata</taxon>
        <taxon>Euteleostomi</taxon>
        <taxon>Actinopterygii</taxon>
        <taxon>Neopterygii</taxon>
        <taxon>Teleostei</taxon>
        <taxon>Neoteleostei</taxon>
        <taxon>Acanthomorphata</taxon>
        <taxon>Eupercaria</taxon>
        <taxon>Spariformes</taxon>
        <taxon>Sparidae</taxon>
        <taxon>Sparus</taxon>
    </lineage>
</organism>
<protein>
    <recommendedName>
        <fullName evidence="3">Centromere protein X</fullName>
    </recommendedName>
</protein>
<keyword evidence="6" id="KW-0234">DNA repair</keyword>
<comment type="subunit">
    <text evidence="8">Heterodimer with CENPX, sometimes called MHF; this interaction stabilizes both partners. MHF heterodimers can assemble to form tetrameric structures. MHF also coassemble with CENPT-CENPW heterodimers at centromeres to form the tetrameric CENP-T-W-S-X complex. Forms a discrete complex with FANCM and CENPX, called FANCM-MHF; this interaction, probably mediated by direct binding between CENPS and FANCM, leads to synergistic activation of double-stranded DNA binding and strongly stimulates FANCM-mediated DNA remodeling. Recruited by FANCM to the Fanconi anemia (FA) core complex, which consists of CENPS, CENPX, FANCA, FANCB, FANCC, FANCE, FANCF, FANCG, FANCL, FANCM, FAAP24 and FAAP100. The FA core complex associates with Bloom syndrome (BLM) complex, which consists of at least BLM, DNA topoisomerase 3-alpha (TOP3A), RMI1/BLAP75, RPA1/RPA70 and RPA2/RPA32. The super complex between FA and BLM is called BRAFT.</text>
</comment>
<dbReference type="GO" id="GO:0043240">
    <property type="term" value="C:Fanconi anaemia nuclear complex"/>
    <property type="evidence" value="ECO:0007669"/>
    <property type="project" value="TreeGrafter"/>
</dbReference>
<evidence type="ECO:0000313" key="10">
    <source>
        <dbReference type="Proteomes" id="UP000472265"/>
    </source>
</evidence>
<dbReference type="FunCoup" id="A0A671YRV1">
    <property type="interactions" value="43"/>
</dbReference>
<keyword evidence="7" id="KW-0539">Nucleus</keyword>
<dbReference type="Ensembl" id="ENSSAUT00010069223.1">
    <property type="protein sequence ID" value="ENSSAUP00010066101.1"/>
    <property type="gene ID" value="ENSSAUG00010026397.1"/>
</dbReference>
<evidence type="ECO:0000313" key="9">
    <source>
        <dbReference type="Ensembl" id="ENSSAUP00010066101.1"/>
    </source>
</evidence>
<reference evidence="9" key="3">
    <citation type="submission" date="2025-09" db="UniProtKB">
        <authorList>
            <consortium name="Ensembl"/>
        </authorList>
    </citation>
    <scope>IDENTIFICATION</scope>
</reference>
<evidence type="ECO:0000256" key="6">
    <source>
        <dbReference type="ARBA" id="ARBA00023204"/>
    </source>
</evidence>
<dbReference type="GO" id="GO:0051382">
    <property type="term" value="P:kinetochore assembly"/>
    <property type="evidence" value="ECO:0007669"/>
    <property type="project" value="InterPro"/>
</dbReference>
<dbReference type="AlphaFoldDB" id="A0A671YRV1"/>
<evidence type="ECO:0000256" key="3">
    <source>
        <dbReference type="ARBA" id="ARBA00016388"/>
    </source>
</evidence>
<dbReference type="InParanoid" id="A0A671YRV1"/>
<comment type="similarity">
    <text evidence="2">Belongs to the CENP-X/MHF2 family.</text>
</comment>
<proteinExistence type="inferred from homology"/>
<dbReference type="Gene3D" id="6.10.130.30">
    <property type="match status" value="1"/>
</dbReference>
<evidence type="ECO:0000256" key="7">
    <source>
        <dbReference type="ARBA" id="ARBA00023242"/>
    </source>
</evidence>
<dbReference type="GO" id="GO:0006281">
    <property type="term" value="P:DNA repair"/>
    <property type="evidence" value="ECO:0007669"/>
    <property type="project" value="UniProtKB-KW"/>
</dbReference>
<dbReference type="PANTHER" id="PTHR28680:SF1">
    <property type="entry name" value="CENTROMERE PROTEIN X"/>
    <property type="match status" value="1"/>
</dbReference>
<dbReference type="GO" id="GO:0031297">
    <property type="term" value="P:replication fork processing"/>
    <property type="evidence" value="ECO:0007669"/>
    <property type="project" value="TreeGrafter"/>
</dbReference>
<evidence type="ECO:0000256" key="4">
    <source>
        <dbReference type="ARBA" id="ARBA00022763"/>
    </source>
</evidence>
<keyword evidence="10" id="KW-1185">Reference proteome</keyword>
<comment type="subcellular location">
    <subcellularLocation>
        <location evidence="1">Nucleus</location>
    </subcellularLocation>
</comment>
<gene>
    <name evidence="9" type="primary">CENPX</name>
    <name evidence="9" type="synonym">cenpx</name>
</gene>
<dbReference type="CDD" id="cd22921">
    <property type="entry name" value="HFD_CENP-X"/>
    <property type="match status" value="1"/>
</dbReference>
<dbReference type="PANTHER" id="PTHR28680">
    <property type="entry name" value="CENTROMERE PROTEIN X"/>
    <property type="match status" value="1"/>
</dbReference>
<dbReference type="InterPro" id="IPR018552">
    <property type="entry name" value="CENP-X"/>
</dbReference>
<evidence type="ECO:0000256" key="5">
    <source>
        <dbReference type="ARBA" id="ARBA00023125"/>
    </source>
</evidence>
<name>A0A671YRV1_SPAAU</name>
<dbReference type="GO" id="GO:0071821">
    <property type="term" value="C:FANCM-MHF complex"/>
    <property type="evidence" value="ECO:0007669"/>
    <property type="project" value="TreeGrafter"/>
</dbReference>
<evidence type="ECO:0000256" key="1">
    <source>
        <dbReference type="ARBA" id="ARBA00004123"/>
    </source>
</evidence>
<dbReference type="GeneTree" id="ENSGT00390000002725"/>
<keyword evidence="5" id="KW-0238">DNA-binding</keyword>
<reference evidence="9" key="1">
    <citation type="submission" date="2021-04" db="EMBL/GenBank/DDBJ databases">
        <authorList>
            <consortium name="Wellcome Sanger Institute Data Sharing"/>
        </authorList>
    </citation>
    <scope>NUCLEOTIDE SEQUENCE [LARGE SCALE GENOMIC DNA]</scope>
</reference>